<dbReference type="EMBL" id="PKJS01000013">
    <property type="protein sequence ID" value="PKZ68120.1"/>
    <property type="molecule type" value="Genomic_DNA"/>
</dbReference>
<reference evidence="3 4" key="1">
    <citation type="submission" date="2017-12" db="EMBL/GenBank/DDBJ databases">
        <title>Phylogenetic diversity of female urinary microbiome.</title>
        <authorList>
            <person name="Thomas-White K."/>
            <person name="Wolfe A.J."/>
        </authorList>
    </citation>
    <scope>NUCLEOTIDE SEQUENCE [LARGE SCALE GENOMIC DNA]</scope>
    <source>
        <strain evidence="3 4">UMB0416</strain>
    </source>
</reference>
<dbReference type="GO" id="GO:0061503">
    <property type="term" value="F:tRNA threonylcarbamoyladenosine dehydratase"/>
    <property type="evidence" value="ECO:0007669"/>
    <property type="project" value="TreeGrafter"/>
</dbReference>
<gene>
    <name evidence="3" type="ORF">CYJ96_10045</name>
</gene>
<feature type="domain" description="Prokaryotic E2 family B" evidence="2">
    <location>
        <begin position="31"/>
        <end position="146"/>
    </location>
</feature>
<dbReference type="SUPFAM" id="SSF69572">
    <property type="entry name" value="Activating enzymes of the ubiquitin-like proteins"/>
    <property type="match status" value="1"/>
</dbReference>
<dbReference type="InterPro" id="IPR035985">
    <property type="entry name" value="Ubiquitin-activating_enz"/>
</dbReference>
<organism evidence="3 4">
    <name type="scientific">Faucicola osloensis</name>
    <name type="common">Moraxella osloensis</name>
    <dbReference type="NCBI Taxonomy" id="34062"/>
    <lineage>
        <taxon>Bacteria</taxon>
        <taxon>Pseudomonadati</taxon>
        <taxon>Pseudomonadota</taxon>
        <taxon>Gammaproteobacteria</taxon>
        <taxon>Moraxellales</taxon>
        <taxon>Moraxellaceae</taxon>
        <taxon>Faucicola</taxon>
    </lineage>
</organism>
<dbReference type="GO" id="GO:0008641">
    <property type="term" value="F:ubiquitin-like modifier activating enzyme activity"/>
    <property type="evidence" value="ECO:0007669"/>
    <property type="project" value="InterPro"/>
</dbReference>
<evidence type="ECO:0000259" key="1">
    <source>
        <dbReference type="Pfam" id="PF00899"/>
    </source>
</evidence>
<dbReference type="InterPro" id="IPR045886">
    <property type="entry name" value="ThiF/MoeB/HesA"/>
</dbReference>
<dbReference type="AlphaFoldDB" id="A0A2I1RG71"/>
<evidence type="ECO:0000313" key="4">
    <source>
        <dbReference type="Proteomes" id="UP000234914"/>
    </source>
</evidence>
<dbReference type="PANTHER" id="PTHR43267">
    <property type="entry name" value="TRNA THREONYLCARBAMOYLADENOSINE DEHYDRATASE"/>
    <property type="match status" value="1"/>
</dbReference>
<name>A0A2I1RG71_FAUOS</name>
<dbReference type="InterPro" id="IPR000594">
    <property type="entry name" value="ThiF_NAD_FAD-bd"/>
</dbReference>
<dbReference type="PANTHER" id="PTHR43267:SF1">
    <property type="entry name" value="TRNA THREONYLCARBAMOYLADENOSINE DEHYDRATASE"/>
    <property type="match status" value="1"/>
</dbReference>
<sequence length="602" mass="69101">MLDQYFNQDQIDSYLSSFNARKLTSREVDVYKKENRISITCGWSIPTTIPYKDKILDFHLIFTEHSSIPNIYVQHEDFIPLNFPHVENFGKLCIWPENVVADLKDLDYLQELLRDGVELLSKVVNKQITKDFESEFESYWFFNANNFQNKDLANLDLRKTSSREVAFYPLSNNRYLFCENVDKMQHTLEHINQKTIIEKSKIASFKARKTCLINMPRAIHPDEYPKTIYELLELIKKDFPHNYTDIRQLIAKAISNPNISQPQLLLCFNTVNGQALVGLRLAHGILYRNRSNSYLDGYRFTLPIDVLFYRMGQIKLFGRLINRIDSSWMIGREKNKDLTHIRKHKVAVVGCGSVGSSVAKLLIKSGIKDLILIDGDILSTANLSRHELDQRYIGVNKAVAMKYYLESIFPFANIKSFSQNFNNQVEIVQSFQKVDLIISCTSDWYAEQQLLNLQTDFQCPIIFGSVEPHAMAGHAIVNLPETNAYNSLYNLSGSEIGTLKNTVCLWDNDTLEKIPACAGEFQPYGAIELGFITSMIAKKSLDIIRNSAELSTHSIWLGDTSQLNELNGSWNPNIGVDMDTMAQGSKILEFYYDYNNSIWNII</sequence>
<dbReference type="GO" id="GO:0061504">
    <property type="term" value="P:cyclic threonylcarbamoyladenosine biosynthetic process"/>
    <property type="evidence" value="ECO:0007669"/>
    <property type="project" value="TreeGrafter"/>
</dbReference>
<proteinExistence type="predicted"/>
<dbReference type="CDD" id="cd01483">
    <property type="entry name" value="E1_enzyme_family"/>
    <property type="match status" value="1"/>
</dbReference>
<dbReference type="RefSeq" id="WP_101964917.1">
    <property type="nucleotide sequence ID" value="NZ_PKJS01000013.1"/>
</dbReference>
<dbReference type="InterPro" id="IPR032701">
    <property type="entry name" value="Prok-E2_B_dom"/>
</dbReference>
<dbReference type="Proteomes" id="UP000234914">
    <property type="component" value="Unassembled WGS sequence"/>
</dbReference>
<comment type="caution">
    <text evidence="3">The sequence shown here is derived from an EMBL/GenBank/DDBJ whole genome shotgun (WGS) entry which is preliminary data.</text>
</comment>
<evidence type="ECO:0000313" key="3">
    <source>
        <dbReference type="EMBL" id="PKZ68120.1"/>
    </source>
</evidence>
<dbReference type="Pfam" id="PF14461">
    <property type="entry name" value="Prok-E2_B"/>
    <property type="match status" value="1"/>
</dbReference>
<feature type="domain" description="THIF-type NAD/FAD binding fold" evidence="1">
    <location>
        <begin position="336"/>
        <end position="548"/>
    </location>
</feature>
<dbReference type="Pfam" id="PF00899">
    <property type="entry name" value="ThiF"/>
    <property type="match status" value="1"/>
</dbReference>
<protein>
    <submittedName>
        <fullName evidence="3">Uncharacterized protein</fullName>
    </submittedName>
</protein>
<accession>A0A2I1RG71</accession>
<evidence type="ECO:0000259" key="2">
    <source>
        <dbReference type="Pfam" id="PF14461"/>
    </source>
</evidence>
<dbReference type="Gene3D" id="3.40.50.720">
    <property type="entry name" value="NAD(P)-binding Rossmann-like Domain"/>
    <property type="match status" value="1"/>
</dbReference>